<dbReference type="Proteomes" id="UP000198528">
    <property type="component" value="Unassembled WGS sequence"/>
</dbReference>
<feature type="transmembrane region" description="Helical" evidence="3">
    <location>
        <begin position="164"/>
        <end position="183"/>
    </location>
</feature>
<sequence length="206" mass="20404">MVENGVVSNGGQRAHVVAARVLRGEGAAAGVLRVALGTLALCASARVEVPLTPVPFTLQVLALCLVVLAMRPHEAVSSAASYVLVGSLGAPVFSGGMGGVARIAGPTGGFILGFVAAAAVGTLVLRGASRLHVPYVVRAMLALATTIAVVYTCGWAQLMVVAHLAPAAAFAAGVAPFVALDLMKAGIATSLAAAGRMARGGDAVRA</sequence>
<feature type="transmembrane region" description="Helical" evidence="3">
    <location>
        <begin position="82"/>
        <end position="104"/>
    </location>
</feature>
<dbReference type="Pfam" id="PF02632">
    <property type="entry name" value="BioY"/>
    <property type="match status" value="1"/>
</dbReference>
<gene>
    <name evidence="4" type="ORF">SAMN04487824_10254</name>
</gene>
<dbReference type="PIRSF" id="PIRSF016661">
    <property type="entry name" value="BioY"/>
    <property type="match status" value="1"/>
</dbReference>
<dbReference type="InterPro" id="IPR003784">
    <property type="entry name" value="BioY"/>
</dbReference>
<evidence type="ECO:0000313" key="5">
    <source>
        <dbReference type="Proteomes" id="UP000198528"/>
    </source>
</evidence>
<dbReference type="EMBL" id="FMZL01000002">
    <property type="protein sequence ID" value="SDC02442.1"/>
    <property type="molecule type" value="Genomic_DNA"/>
</dbReference>
<keyword evidence="2 3" id="KW-0472">Membrane</keyword>
<reference evidence="5" key="1">
    <citation type="submission" date="2016-10" db="EMBL/GenBank/DDBJ databases">
        <authorList>
            <person name="Varghese N."/>
            <person name="Submissions S."/>
        </authorList>
    </citation>
    <scope>NUCLEOTIDE SEQUENCE [LARGE SCALE GENOMIC DNA]</scope>
    <source>
        <strain evidence="5">DSM 22619</strain>
    </source>
</reference>
<dbReference type="AlphaFoldDB" id="A0A1G6I7D1"/>
<comment type="similarity">
    <text evidence="1 2">Belongs to the BioY family.</text>
</comment>
<evidence type="ECO:0000256" key="2">
    <source>
        <dbReference type="PIRNR" id="PIRNR016661"/>
    </source>
</evidence>
<dbReference type="GO" id="GO:0005886">
    <property type="term" value="C:plasma membrane"/>
    <property type="evidence" value="ECO:0007669"/>
    <property type="project" value="UniProtKB-SubCell"/>
</dbReference>
<keyword evidence="2" id="KW-1003">Cell membrane</keyword>
<organism evidence="4 5">
    <name type="scientific">Parafannyhessea umbonata</name>
    <dbReference type="NCBI Taxonomy" id="604330"/>
    <lineage>
        <taxon>Bacteria</taxon>
        <taxon>Bacillati</taxon>
        <taxon>Actinomycetota</taxon>
        <taxon>Coriobacteriia</taxon>
        <taxon>Coriobacteriales</taxon>
        <taxon>Atopobiaceae</taxon>
        <taxon>Parafannyhessea</taxon>
    </lineage>
</organism>
<feature type="transmembrane region" description="Helical" evidence="3">
    <location>
        <begin position="110"/>
        <end position="128"/>
    </location>
</feature>
<dbReference type="PANTHER" id="PTHR34295:SF1">
    <property type="entry name" value="BIOTIN TRANSPORTER BIOY"/>
    <property type="match status" value="1"/>
</dbReference>
<keyword evidence="3" id="KW-1133">Transmembrane helix</keyword>
<proteinExistence type="inferred from homology"/>
<keyword evidence="3" id="KW-0812">Transmembrane</keyword>
<keyword evidence="5" id="KW-1185">Reference proteome</keyword>
<dbReference type="RefSeq" id="WP_090844814.1">
    <property type="nucleotide sequence ID" value="NZ_FMZL01000002.1"/>
</dbReference>
<keyword evidence="2" id="KW-0813">Transport</keyword>
<feature type="transmembrane region" description="Helical" evidence="3">
    <location>
        <begin position="135"/>
        <end position="158"/>
    </location>
</feature>
<accession>A0A1G6I7D1</accession>
<dbReference type="STRING" id="604330.SAMN04489857_0238"/>
<dbReference type="Gene3D" id="1.10.1760.20">
    <property type="match status" value="1"/>
</dbReference>
<comment type="subcellular location">
    <subcellularLocation>
        <location evidence="2">Cell membrane</location>
        <topology evidence="2">Multi-pass membrane protein</topology>
    </subcellularLocation>
</comment>
<name>A0A1G6I7D1_9ACTN</name>
<evidence type="ECO:0000256" key="3">
    <source>
        <dbReference type="SAM" id="Phobius"/>
    </source>
</evidence>
<evidence type="ECO:0000256" key="1">
    <source>
        <dbReference type="ARBA" id="ARBA00010692"/>
    </source>
</evidence>
<feature type="transmembrane region" description="Helical" evidence="3">
    <location>
        <begin position="53"/>
        <end position="70"/>
    </location>
</feature>
<evidence type="ECO:0000313" key="4">
    <source>
        <dbReference type="EMBL" id="SDC02442.1"/>
    </source>
</evidence>
<protein>
    <recommendedName>
        <fullName evidence="2">Biotin transporter</fullName>
    </recommendedName>
</protein>
<dbReference type="GO" id="GO:0015225">
    <property type="term" value="F:biotin transmembrane transporter activity"/>
    <property type="evidence" value="ECO:0007669"/>
    <property type="project" value="UniProtKB-UniRule"/>
</dbReference>
<dbReference type="PANTHER" id="PTHR34295">
    <property type="entry name" value="BIOTIN TRANSPORTER BIOY"/>
    <property type="match status" value="1"/>
</dbReference>